<accession>A0ACC7P4I2</accession>
<sequence length="568" mass="60521">MNFAGKLTSAVVAVLIFVGAAIAFIGYDVAYDQVKEAVGIELVGCANITTGLVDPAAVEKLVKGDTSGLADIETRLNWTADHKAIFKEAFLLDLNGKVLAVDKRMKGHGIEAGTQYYMDDAVKAAFKGTDHSNHQNIYSDVYEFGGEKLMTGYGPIFKDHDPNKEIIALMAINFDASIIQERTMDTVVAPVITGMIALLVGVVLIYLVIRRMVRPVVKLSAHVNRIAKGDLTVEPLDYSSKDEVGVLVNDMNGMAINLRKLIQEVNQTSVLVAASSQELTASAEQTGKASEQIALVSQDLAAGADRQLKSLEETSEIINRMSQAVQQISSNATDVTASAADTAFKAESGLHSAITAEEQMNAISFSMDELSQTVQVLGEHSKEIGSIVEVITDIAGQTNLLSLNAAIEAARAGEQGRGFAVVADSIRKLAEQSSRSAQQITGLVTVILTQMEKVALTVNSTSREVVEGAGMVHSAGEAFGTIRASATETAERIEQVSQSVSHISDGSVRLVESVKLLLTVADTTAEGTHNASAASEEQLATMEEITASANYLSKLAEELQNLIDQFKV</sequence>
<keyword evidence="2" id="KW-1185">Reference proteome</keyword>
<proteinExistence type="predicted"/>
<evidence type="ECO:0000313" key="1">
    <source>
        <dbReference type="EMBL" id="MFM9331969.1"/>
    </source>
</evidence>
<reference evidence="1" key="1">
    <citation type="submission" date="2024-12" db="EMBL/GenBank/DDBJ databases">
        <authorList>
            <person name="Wu N."/>
        </authorList>
    </citation>
    <scope>NUCLEOTIDE SEQUENCE</scope>
    <source>
        <strain evidence="1">P15</strain>
    </source>
</reference>
<dbReference type="Proteomes" id="UP001631969">
    <property type="component" value="Unassembled WGS sequence"/>
</dbReference>
<protein>
    <submittedName>
        <fullName evidence="1">Methyl-accepting chemotaxis protein</fullName>
    </submittedName>
</protein>
<evidence type="ECO:0000313" key="2">
    <source>
        <dbReference type="Proteomes" id="UP001631969"/>
    </source>
</evidence>
<organism evidence="1 2">
    <name type="scientific">Paenibacillus mesotrionivorans</name>
    <dbReference type="NCBI Taxonomy" id="3160968"/>
    <lineage>
        <taxon>Bacteria</taxon>
        <taxon>Bacillati</taxon>
        <taxon>Bacillota</taxon>
        <taxon>Bacilli</taxon>
        <taxon>Bacillales</taxon>
        <taxon>Paenibacillaceae</taxon>
        <taxon>Paenibacillus</taxon>
    </lineage>
</organism>
<dbReference type="EMBL" id="JBJURJ010000024">
    <property type="protein sequence ID" value="MFM9331969.1"/>
    <property type="molecule type" value="Genomic_DNA"/>
</dbReference>
<name>A0ACC7P4I2_9BACL</name>
<comment type="caution">
    <text evidence="1">The sequence shown here is derived from an EMBL/GenBank/DDBJ whole genome shotgun (WGS) entry which is preliminary data.</text>
</comment>
<gene>
    <name evidence="1" type="ORF">ACI1P1_27095</name>
</gene>